<evidence type="ECO:0000256" key="7">
    <source>
        <dbReference type="ARBA" id="ARBA00023122"/>
    </source>
</evidence>
<dbReference type="InterPro" id="IPR044751">
    <property type="entry name" value="Ion_transp-like_CBS"/>
</dbReference>
<keyword evidence="6 10" id="KW-1133">Transmembrane helix</keyword>
<evidence type="ECO:0000313" key="12">
    <source>
        <dbReference type="EMBL" id="GAA2034524.1"/>
    </source>
</evidence>
<proteinExistence type="inferred from homology"/>
<keyword evidence="7 9" id="KW-0129">CBS domain</keyword>
<dbReference type="Pfam" id="PF01595">
    <property type="entry name" value="CNNM"/>
    <property type="match status" value="1"/>
</dbReference>
<feature type="transmembrane region" description="Helical" evidence="10">
    <location>
        <begin position="88"/>
        <end position="108"/>
    </location>
</feature>
<dbReference type="Gene3D" id="3.10.580.10">
    <property type="entry name" value="CBS-domain"/>
    <property type="match status" value="1"/>
</dbReference>
<dbReference type="EMBL" id="BAAAMN010000021">
    <property type="protein sequence ID" value="GAA2034524.1"/>
    <property type="molecule type" value="Genomic_DNA"/>
</dbReference>
<dbReference type="InterPro" id="IPR000644">
    <property type="entry name" value="CBS_dom"/>
</dbReference>
<organism evidence="12 13">
    <name type="scientific">Yaniella flava</name>
    <dbReference type="NCBI Taxonomy" id="287930"/>
    <lineage>
        <taxon>Bacteria</taxon>
        <taxon>Bacillati</taxon>
        <taxon>Actinomycetota</taxon>
        <taxon>Actinomycetes</taxon>
        <taxon>Micrococcales</taxon>
        <taxon>Micrococcaceae</taxon>
        <taxon>Yaniella</taxon>
    </lineage>
</organism>
<dbReference type="Gene3D" id="3.30.465.10">
    <property type="match status" value="1"/>
</dbReference>
<dbReference type="Proteomes" id="UP001501461">
    <property type="component" value="Unassembled WGS sequence"/>
</dbReference>
<dbReference type="SMART" id="SM00116">
    <property type="entry name" value="CBS"/>
    <property type="match status" value="2"/>
</dbReference>
<keyword evidence="8 10" id="KW-0472">Membrane</keyword>
<dbReference type="InterPro" id="IPR005170">
    <property type="entry name" value="Transptr-assoc_dom"/>
</dbReference>
<dbReference type="SUPFAM" id="SSF54631">
    <property type="entry name" value="CBS-domain pair"/>
    <property type="match status" value="1"/>
</dbReference>
<dbReference type="InterPro" id="IPR002550">
    <property type="entry name" value="CNNM"/>
</dbReference>
<sequence>MAVPIVLALLFLLSLALTWVLTLAESAFDYLSYREAEAIVAKRPSNPVLRIMDRLPEHQLATRFWNAVFLAATAVLITVFIDHFVNNVWLSAAGGVVLMAVITLVISFRSPRRIGAKHFEVSAEATAWLIRLLTIVLGPIPRLFISEAETDDEDETDDTDLEERHFREYVSRASAADVLEDDEAEMIQSVFEMDDTLVRAIMVPRTDVVWLDSGTSLAEATEVFIRSGYSRIPLIGENPDDVLGIVFLKDIIRATHTARLTPQEPVNMLTREIRVVPESKTVWDLLQELQREAIHAAIVIDEYGGTAGFVTLEDLIEELVGDISDEYDDAEIADVIPQPDGEFLVNASMSVSDFYEAFDLLLDDEDDVDTVGGLFAKSLGKIPIKGSVTEVENLKLTVESLTGRRNRVDTIRVAIDTSTQESTL</sequence>
<keyword evidence="13" id="KW-1185">Reference proteome</keyword>
<evidence type="ECO:0000256" key="1">
    <source>
        <dbReference type="ARBA" id="ARBA00004651"/>
    </source>
</evidence>
<dbReference type="RefSeq" id="WP_343956927.1">
    <property type="nucleotide sequence ID" value="NZ_BAAAMN010000021.1"/>
</dbReference>
<dbReference type="Pfam" id="PF03471">
    <property type="entry name" value="CorC_HlyC"/>
    <property type="match status" value="1"/>
</dbReference>
<keyword evidence="5" id="KW-0677">Repeat</keyword>
<dbReference type="PANTHER" id="PTHR22777:SF32">
    <property type="entry name" value="UPF0053 INNER MEMBRANE PROTEIN YFJD"/>
    <property type="match status" value="1"/>
</dbReference>
<dbReference type="Pfam" id="PF00571">
    <property type="entry name" value="CBS"/>
    <property type="match status" value="2"/>
</dbReference>
<evidence type="ECO:0000256" key="10">
    <source>
        <dbReference type="SAM" id="Phobius"/>
    </source>
</evidence>
<keyword evidence="3" id="KW-1003">Cell membrane</keyword>
<feature type="domain" description="CBS" evidence="11">
    <location>
        <begin position="202"/>
        <end position="261"/>
    </location>
</feature>
<comment type="caution">
    <text evidence="12">The sequence shown here is derived from an EMBL/GenBank/DDBJ whole genome shotgun (WGS) entry which is preliminary data.</text>
</comment>
<dbReference type="PROSITE" id="PS51371">
    <property type="entry name" value="CBS"/>
    <property type="match status" value="2"/>
</dbReference>
<evidence type="ECO:0000313" key="13">
    <source>
        <dbReference type="Proteomes" id="UP001501461"/>
    </source>
</evidence>
<evidence type="ECO:0000259" key="11">
    <source>
        <dbReference type="PROSITE" id="PS51371"/>
    </source>
</evidence>
<evidence type="ECO:0000256" key="2">
    <source>
        <dbReference type="ARBA" id="ARBA00006337"/>
    </source>
</evidence>
<dbReference type="PANTHER" id="PTHR22777">
    <property type="entry name" value="HEMOLYSIN-RELATED"/>
    <property type="match status" value="1"/>
</dbReference>
<evidence type="ECO:0000256" key="9">
    <source>
        <dbReference type="PROSITE-ProRule" id="PRU00703"/>
    </source>
</evidence>
<feature type="transmembrane region" description="Helical" evidence="10">
    <location>
        <begin position="64"/>
        <end position="81"/>
    </location>
</feature>
<dbReference type="SMART" id="SM01091">
    <property type="entry name" value="CorC_HlyC"/>
    <property type="match status" value="1"/>
</dbReference>
<keyword evidence="4 10" id="KW-0812">Transmembrane</keyword>
<gene>
    <name evidence="12" type="ORF">GCM10009720_13960</name>
</gene>
<comment type="similarity">
    <text evidence="2">Belongs to the UPF0053 family.</text>
</comment>
<name>A0ABN2UJL9_9MICC</name>
<evidence type="ECO:0000256" key="6">
    <source>
        <dbReference type="ARBA" id="ARBA00022989"/>
    </source>
</evidence>
<feature type="domain" description="CBS" evidence="11">
    <location>
        <begin position="268"/>
        <end position="326"/>
    </location>
</feature>
<dbReference type="InterPro" id="IPR046342">
    <property type="entry name" value="CBS_dom_sf"/>
</dbReference>
<dbReference type="InterPro" id="IPR016169">
    <property type="entry name" value="FAD-bd_PCMH_sub2"/>
</dbReference>
<evidence type="ECO:0000256" key="5">
    <source>
        <dbReference type="ARBA" id="ARBA00022737"/>
    </source>
</evidence>
<comment type="subcellular location">
    <subcellularLocation>
        <location evidence="1">Cell membrane</location>
        <topology evidence="1">Multi-pass membrane protein</topology>
    </subcellularLocation>
</comment>
<protein>
    <submittedName>
        <fullName evidence="12">Hemolysin family protein</fullName>
    </submittedName>
</protein>
<dbReference type="CDD" id="cd04590">
    <property type="entry name" value="CBS_pair_CorC_HlyC_assoc"/>
    <property type="match status" value="1"/>
</dbReference>
<accession>A0ABN2UJL9</accession>
<dbReference type="InterPro" id="IPR036318">
    <property type="entry name" value="FAD-bd_PCMH-like_sf"/>
</dbReference>
<reference evidence="12 13" key="1">
    <citation type="journal article" date="2019" name="Int. J. Syst. Evol. Microbiol.">
        <title>The Global Catalogue of Microorganisms (GCM) 10K type strain sequencing project: providing services to taxonomists for standard genome sequencing and annotation.</title>
        <authorList>
            <consortium name="The Broad Institute Genomics Platform"/>
            <consortium name="The Broad Institute Genome Sequencing Center for Infectious Disease"/>
            <person name="Wu L."/>
            <person name="Ma J."/>
        </authorList>
    </citation>
    <scope>NUCLEOTIDE SEQUENCE [LARGE SCALE GENOMIC DNA]</scope>
    <source>
        <strain evidence="12 13">JCM 13595</strain>
    </source>
</reference>
<evidence type="ECO:0000256" key="4">
    <source>
        <dbReference type="ARBA" id="ARBA00022692"/>
    </source>
</evidence>
<dbReference type="SUPFAM" id="SSF56176">
    <property type="entry name" value="FAD-binding/transporter-associated domain-like"/>
    <property type="match status" value="1"/>
</dbReference>
<evidence type="ECO:0000256" key="3">
    <source>
        <dbReference type="ARBA" id="ARBA00022475"/>
    </source>
</evidence>
<evidence type="ECO:0000256" key="8">
    <source>
        <dbReference type="ARBA" id="ARBA00023136"/>
    </source>
</evidence>